<evidence type="ECO:0000313" key="4">
    <source>
        <dbReference type="Proteomes" id="UP001623041"/>
    </source>
</evidence>
<organism evidence="3 4">
    <name type="scientific">Bacillus salipaludis</name>
    <dbReference type="NCBI Taxonomy" id="2547811"/>
    <lineage>
        <taxon>Bacteria</taxon>
        <taxon>Bacillati</taxon>
        <taxon>Bacillota</taxon>
        <taxon>Bacilli</taxon>
        <taxon>Bacillales</taxon>
        <taxon>Bacillaceae</taxon>
        <taxon>Bacillus</taxon>
    </lineage>
</organism>
<dbReference type="InterPro" id="IPR027417">
    <property type="entry name" value="P-loop_NTPase"/>
</dbReference>
<feature type="compositionally biased region" description="Basic and acidic residues" evidence="1">
    <location>
        <begin position="352"/>
        <end position="380"/>
    </location>
</feature>
<feature type="region of interest" description="Disordered" evidence="1">
    <location>
        <begin position="346"/>
        <end position="380"/>
    </location>
</feature>
<dbReference type="SUPFAM" id="SSF52540">
    <property type="entry name" value="P-loop containing nucleoside triphosphate hydrolases"/>
    <property type="match status" value="1"/>
</dbReference>
<reference evidence="3 4" key="1">
    <citation type="submission" date="2024-11" db="EMBL/GenBank/DDBJ databases">
        <authorList>
            <person name="Lucas J.A."/>
        </authorList>
    </citation>
    <scope>NUCLEOTIDE SEQUENCE [LARGE SCALE GENOMIC DNA]</scope>
    <source>
        <strain evidence="3 4">Z 5.4</strain>
    </source>
</reference>
<dbReference type="InterPro" id="IPR003593">
    <property type="entry name" value="AAA+_ATPase"/>
</dbReference>
<gene>
    <name evidence="3" type="ORF">ACJEBI_01240</name>
</gene>
<keyword evidence="4" id="KW-1185">Reference proteome</keyword>
<accession>A0ABW8R9I3</accession>
<proteinExistence type="predicted"/>
<sequence>MDRISQFPIDIEKSTIEEKKKFFLEHTINHPMLHRAYLKVQEKVNDAPNGKVFLVFGPTGVGKSTLCKRMKNDLILKHLSNDDRNNSVIPVVSLELPSPDNGKFNWKDLYKRMLKEIREPLIENKVDKNQHGRKKKIPNYYPTTSPELRESLENAITHRKTKIVLLDEAQHLLKVSGAKSIIDQMDTIKSIANLTGSNFIMFGTYELLDFLDLNGQLGRRTDEVHLQRYDIRIPSERNEFKSVVNTFQNLLPFLEESVLLTYWELLYERTIGSTGILKEWLDRCVIDALNSNHKNITYEHLVKHAPTPRKALKIAQEIIAGEEKLQEQEEIQTLLRATVGLDSVDLPTENGVEEKRKKNQRDVGKRNPTRDEVGIRETGT</sequence>
<dbReference type="SMART" id="SM00382">
    <property type="entry name" value="AAA"/>
    <property type="match status" value="1"/>
</dbReference>
<dbReference type="Gene3D" id="3.40.50.300">
    <property type="entry name" value="P-loop containing nucleotide triphosphate hydrolases"/>
    <property type="match status" value="1"/>
</dbReference>
<feature type="domain" description="AAA+ ATPase" evidence="2">
    <location>
        <begin position="49"/>
        <end position="206"/>
    </location>
</feature>
<evidence type="ECO:0000259" key="2">
    <source>
        <dbReference type="SMART" id="SM00382"/>
    </source>
</evidence>
<keyword evidence="3" id="KW-0067">ATP-binding</keyword>
<dbReference type="GO" id="GO:0005524">
    <property type="term" value="F:ATP binding"/>
    <property type="evidence" value="ECO:0007669"/>
    <property type="project" value="UniProtKB-KW"/>
</dbReference>
<dbReference type="InterPro" id="IPR049945">
    <property type="entry name" value="AAA_22"/>
</dbReference>
<dbReference type="EMBL" id="JBJHQH010000001">
    <property type="protein sequence ID" value="MFK9090107.1"/>
    <property type="molecule type" value="Genomic_DNA"/>
</dbReference>
<dbReference type="RefSeq" id="WP_406578816.1">
    <property type="nucleotide sequence ID" value="NZ_JBJHQH010000001.1"/>
</dbReference>
<keyword evidence="3" id="KW-0547">Nucleotide-binding</keyword>
<name>A0ABW8R9I3_9BACI</name>
<dbReference type="Pfam" id="PF13401">
    <property type="entry name" value="AAA_22"/>
    <property type="match status" value="1"/>
</dbReference>
<evidence type="ECO:0000256" key="1">
    <source>
        <dbReference type="SAM" id="MobiDB-lite"/>
    </source>
</evidence>
<comment type="caution">
    <text evidence="3">The sequence shown here is derived from an EMBL/GenBank/DDBJ whole genome shotgun (WGS) entry which is preliminary data.</text>
</comment>
<protein>
    <submittedName>
        <fullName evidence="3">ATP-binding protein</fullName>
    </submittedName>
</protein>
<dbReference type="Proteomes" id="UP001623041">
    <property type="component" value="Unassembled WGS sequence"/>
</dbReference>
<evidence type="ECO:0000313" key="3">
    <source>
        <dbReference type="EMBL" id="MFK9090107.1"/>
    </source>
</evidence>